<dbReference type="SUPFAM" id="SSF158682">
    <property type="entry name" value="TerB-like"/>
    <property type="match status" value="1"/>
</dbReference>
<accession>A0A4V2SLX5</accession>
<dbReference type="OrthoDB" id="9770030at2"/>
<name>A0A4V2SLX5_9FLAO</name>
<dbReference type="InterPro" id="IPR029024">
    <property type="entry name" value="TerB-like"/>
</dbReference>
<dbReference type="AlphaFoldDB" id="A0A4V2SLX5"/>
<gene>
    <name evidence="1" type="ORF">EV195_104219</name>
</gene>
<dbReference type="EMBL" id="SLXM01000004">
    <property type="protein sequence ID" value="TCP25186.1"/>
    <property type="molecule type" value="Genomic_DNA"/>
</dbReference>
<proteinExistence type="predicted"/>
<reference evidence="1 2" key="1">
    <citation type="submission" date="2019-03" db="EMBL/GenBank/DDBJ databases">
        <title>Genomic Encyclopedia of Type Strains, Phase IV (KMG-IV): sequencing the most valuable type-strain genomes for metagenomic binning, comparative biology and taxonomic classification.</title>
        <authorList>
            <person name="Goeker M."/>
        </authorList>
    </citation>
    <scope>NUCLEOTIDE SEQUENCE [LARGE SCALE GENOMIC DNA]</scope>
    <source>
        <strain evidence="1 2">DSM 14836</strain>
    </source>
</reference>
<dbReference type="RefSeq" id="WP_132794569.1">
    <property type="nucleotide sequence ID" value="NZ_SLXM01000004.1"/>
</dbReference>
<dbReference type="Proteomes" id="UP000294564">
    <property type="component" value="Unassembled WGS sequence"/>
</dbReference>
<dbReference type="Gene3D" id="1.10.3680.10">
    <property type="entry name" value="TerB-like"/>
    <property type="match status" value="1"/>
</dbReference>
<evidence type="ECO:0000313" key="2">
    <source>
        <dbReference type="Proteomes" id="UP000294564"/>
    </source>
</evidence>
<organism evidence="1 2">
    <name type="scientific">Tenacibaculum skagerrakense</name>
    <dbReference type="NCBI Taxonomy" id="186571"/>
    <lineage>
        <taxon>Bacteria</taxon>
        <taxon>Pseudomonadati</taxon>
        <taxon>Bacteroidota</taxon>
        <taxon>Flavobacteriia</taxon>
        <taxon>Flavobacteriales</taxon>
        <taxon>Flavobacteriaceae</taxon>
        <taxon>Tenacibaculum</taxon>
    </lineage>
</organism>
<evidence type="ECO:0000313" key="1">
    <source>
        <dbReference type="EMBL" id="TCP25186.1"/>
    </source>
</evidence>
<protein>
    <recommendedName>
        <fullName evidence="3">Tellurite resistance protein TerB</fullName>
    </recommendedName>
</protein>
<evidence type="ECO:0008006" key="3">
    <source>
        <dbReference type="Google" id="ProtNLM"/>
    </source>
</evidence>
<comment type="caution">
    <text evidence="1">The sequence shown here is derived from an EMBL/GenBank/DDBJ whole genome shotgun (WGS) entry which is preliminary data.</text>
</comment>
<sequence>MRDKWTLEELKAYLLIYAMNADKKLTQEEVEVIKRYVSPKTFIKVHNEFDNDKHHQRIEKINAAIKSLNLTKNEIQNLFYDVEEVFNADKDFSIVERNIAIGLKRILDF</sequence>
<keyword evidence="2" id="KW-1185">Reference proteome</keyword>